<feature type="compositionally biased region" description="Basic residues" evidence="1">
    <location>
        <begin position="98"/>
        <end position="107"/>
    </location>
</feature>
<dbReference type="RefSeq" id="WP_088260648.1">
    <property type="nucleotide sequence ID" value="NZ_NIDE01000020.1"/>
</dbReference>
<dbReference type="EMBL" id="NIDE01000020">
    <property type="protein sequence ID" value="OWK34342.1"/>
    <property type="molecule type" value="Genomic_DNA"/>
</dbReference>
<dbReference type="PROSITE" id="PS50943">
    <property type="entry name" value="HTH_CROC1"/>
    <property type="match status" value="1"/>
</dbReference>
<dbReference type="InterPro" id="IPR010982">
    <property type="entry name" value="Lambda_DNA-bd_dom_sf"/>
</dbReference>
<feature type="domain" description="HTH cro/C1-type" evidence="2">
    <location>
        <begin position="22"/>
        <end position="76"/>
    </location>
</feature>
<dbReference type="Proteomes" id="UP000214646">
    <property type="component" value="Unassembled WGS sequence"/>
</dbReference>
<protein>
    <recommendedName>
        <fullName evidence="2">HTH cro/C1-type domain-containing protein</fullName>
    </recommendedName>
</protein>
<reference evidence="4" key="1">
    <citation type="submission" date="2017-06" db="EMBL/GenBank/DDBJ databases">
        <title>Genome analysis of Fimbriiglobus ruber SP5, the first member of the order Planctomycetales with confirmed chitinolytic capability.</title>
        <authorList>
            <person name="Ravin N.V."/>
            <person name="Rakitin A.L."/>
            <person name="Ivanova A.A."/>
            <person name="Beletsky A.V."/>
            <person name="Kulichevskaya I.S."/>
            <person name="Mardanov A.V."/>
            <person name="Dedysh S.N."/>
        </authorList>
    </citation>
    <scope>NUCLEOTIDE SEQUENCE [LARGE SCALE GENOMIC DNA]</scope>
    <source>
        <strain evidence="4">SP5</strain>
    </source>
</reference>
<dbReference type="SUPFAM" id="SSF47413">
    <property type="entry name" value="lambda repressor-like DNA-binding domains"/>
    <property type="match status" value="1"/>
</dbReference>
<evidence type="ECO:0000313" key="4">
    <source>
        <dbReference type="Proteomes" id="UP000214646"/>
    </source>
</evidence>
<proteinExistence type="predicted"/>
<evidence type="ECO:0000313" key="3">
    <source>
        <dbReference type="EMBL" id="OWK34342.1"/>
    </source>
</evidence>
<sequence length="118" mass="13343">MPSKKGLPVFIRRMMPQIAANIAVARENAGYTQDEVCKLLHLGSNELYRREAGEIQFKVCEILTLCCLYKVPLEKVMENVPRPADEELAGPKYGGRSTMHRYGRHGFNKPPAAEARRI</sequence>
<accession>A0A225CYM5</accession>
<name>A0A225CYM5_9BACT</name>
<organism evidence="3 4">
    <name type="scientific">Fimbriiglobus ruber</name>
    <dbReference type="NCBI Taxonomy" id="1908690"/>
    <lineage>
        <taxon>Bacteria</taxon>
        <taxon>Pseudomonadati</taxon>
        <taxon>Planctomycetota</taxon>
        <taxon>Planctomycetia</taxon>
        <taxon>Gemmatales</taxon>
        <taxon>Gemmataceae</taxon>
        <taxon>Fimbriiglobus</taxon>
    </lineage>
</organism>
<comment type="caution">
    <text evidence="3">The sequence shown here is derived from an EMBL/GenBank/DDBJ whole genome shotgun (WGS) entry which is preliminary data.</text>
</comment>
<evidence type="ECO:0000259" key="2">
    <source>
        <dbReference type="PROSITE" id="PS50943"/>
    </source>
</evidence>
<dbReference type="AlphaFoldDB" id="A0A225CYM5"/>
<feature type="region of interest" description="Disordered" evidence="1">
    <location>
        <begin position="84"/>
        <end position="118"/>
    </location>
</feature>
<dbReference type="Gene3D" id="1.10.260.40">
    <property type="entry name" value="lambda repressor-like DNA-binding domains"/>
    <property type="match status" value="1"/>
</dbReference>
<dbReference type="InterPro" id="IPR001387">
    <property type="entry name" value="Cro/C1-type_HTH"/>
</dbReference>
<keyword evidence="4" id="KW-1185">Reference proteome</keyword>
<dbReference type="OrthoDB" id="1098026at2"/>
<evidence type="ECO:0000256" key="1">
    <source>
        <dbReference type="SAM" id="MobiDB-lite"/>
    </source>
</evidence>
<dbReference type="CDD" id="cd00093">
    <property type="entry name" value="HTH_XRE"/>
    <property type="match status" value="1"/>
</dbReference>
<dbReference type="GO" id="GO:0003677">
    <property type="term" value="F:DNA binding"/>
    <property type="evidence" value="ECO:0007669"/>
    <property type="project" value="InterPro"/>
</dbReference>
<gene>
    <name evidence="3" type="ORF">FRUB_10313</name>
</gene>